<reference evidence="1 2" key="1">
    <citation type="journal article" date="2019" name="Int. J. Syst. Evol. Microbiol.">
        <title>The Global Catalogue of Microorganisms (GCM) 10K type strain sequencing project: providing services to taxonomists for standard genome sequencing and annotation.</title>
        <authorList>
            <consortium name="The Broad Institute Genomics Platform"/>
            <consortium name="The Broad Institute Genome Sequencing Center for Infectious Disease"/>
            <person name="Wu L."/>
            <person name="Ma J."/>
        </authorList>
    </citation>
    <scope>NUCLEOTIDE SEQUENCE [LARGE SCALE GENOMIC DNA]</scope>
    <source>
        <strain evidence="1 2">JCM 4505</strain>
    </source>
</reference>
<organism evidence="1 2">
    <name type="scientific">Streptomyces polychromogenes</name>
    <dbReference type="NCBI Taxonomy" id="67342"/>
    <lineage>
        <taxon>Bacteria</taxon>
        <taxon>Bacillati</taxon>
        <taxon>Actinomycetota</taxon>
        <taxon>Actinomycetes</taxon>
        <taxon>Kitasatosporales</taxon>
        <taxon>Streptomycetaceae</taxon>
        <taxon>Streptomyces</taxon>
    </lineage>
</organism>
<dbReference type="SUPFAM" id="SSF51197">
    <property type="entry name" value="Clavaminate synthase-like"/>
    <property type="match status" value="1"/>
</dbReference>
<dbReference type="Gene3D" id="2.60.120.620">
    <property type="entry name" value="q2cbj1_9rhob like domain"/>
    <property type="match status" value="1"/>
</dbReference>
<protein>
    <recommendedName>
        <fullName evidence="3">Fe2OG dioxygenase domain-containing protein</fullName>
    </recommendedName>
</protein>
<dbReference type="RefSeq" id="WP_344151980.1">
    <property type="nucleotide sequence ID" value="NZ_BAAABV010000005.1"/>
</dbReference>
<comment type="caution">
    <text evidence="1">The sequence shown here is derived from an EMBL/GenBank/DDBJ whole genome shotgun (WGS) entry which is preliminary data.</text>
</comment>
<name>A0ABN0V2A4_9ACTN</name>
<keyword evidence="2" id="KW-1185">Reference proteome</keyword>
<dbReference type="EMBL" id="BAAABV010000005">
    <property type="protein sequence ID" value="GAA0271694.1"/>
    <property type="molecule type" value="Genomic_DNA"/>
</dbReference>
<evidence type="ECO:0000313" key="1">
    <source>
        <dbReference type="EMBL" id="GAA0271694.1"/>
    </source>
</evidence>
<proteinExistence type="predicted"/>
<evidence type="ECO:0000313" key="2">
    <source>
        <dbReference type="Proteomes" id="UP001501867"/>
    </source>
</evidence>
<dbReference type="Pfam" id="PF23169">
    <property type="entry name" value="HalD"/>
    <property type="match status" value="1"/>
</dbReference>
<gene>
    <name evidence="1" type="ORF">GCM10010302_06610</name>
</gene>
<dbReference type="InterPro" id="IPR056470">
    <property type="entry name" value="BesD/HalB-like"/>
</dbReference>
<sequence>MFTFPDETAAALRARFAQEGYVRLPGLVGPDLLARLGAEAGRLAAIGQRRDFAMACTDDSPRHMTALGGHLIAEHSPLITGLYTDPTLMSFLQNLTAGPVIAPPHVLERHVLNILHRPGDTHGAHTDDYPYALVLFIEAPEDPAAGGLLEYAPHTGDLGALERHGVRRAHHRRGDAYVLRADTTAHRVTALTKTGRRRTVLNFAYTTPEERTTVTPSAALLYGGPHQER</sequence>
<accession>A0ABN0V2A4</accession>
<dbReference type="Proteomes" id="UP001501867">
    <property type="component" value="Unassembled WGS sequence"/>
</dbReference>
<evidence type="ECO:0008006" key="3">
    <source>
        <dbReference type="Google" id="ProtNLM"/>
    </source>
</evidence>